<evidence type="ECO:0000313" key="1">
    <source>
        <dbReference type="EMBL" id="KKW35788.1"/>
    </source>
</evidence>
<organism evidence="1 2">
    <name type="scientific">Candidatus Adlerbacteria bacterium GW2011_GWA1_54_10</name>
    <dbReference type="NCBI Taxonomy" id="1618605"/>
    <lineage>
        <taxon>Bacteria</taxon>
        <taxon>Candidatus Adleribacteriota</taxon>
    </lineage>
</organism>
<protein>
    <submittedName>
        <fullName evidence="1">Putative transcriptional regulator</fullName>
    </submittedName>
</protein>
<accession>A0A0G1XX83</accession>
<sequence length="193" mass="22241">MTDPLQKLFGSMARLKLLRLFLFNPGRQFTVPEAAERARVPERTARKEINLFASVRLIKRARSRSRGARYLLNSDFGYLAALQSLLLNAPERGADIYERVRKAGGIKLVIIAGIFVGEWESALDVLIVGDRVKEKKLRSRIKNLESELGKELRYSLLSSDDFFYRLNMNDKLVRDILDYQHKIVFDRLNIGLK</sequence>
<dbReference type="AlphaFoldDB" id="A0A0G1XX83"/>
<reference evidence="1 2" key="1">
    <citation type="journal article" date="2015" name="Nature">
        <title>rRNA introns, odd ribosomes, and small enigmatic genomes across a large radiation of phyla.</title>
        <authorList>
            <person name="Brown C.T."/>
            <person name="Hug L.A."/>
            <person name="Thomas B.C."/>
            <person name="Sharon I."/>
            <person name="Castelle C.J."/>
            <person name="Singh A."/>
            <person name="Wilkins M.J."/>
            <person name="Williams K.H."/>
            <person name="Banfield J.F."/>
        </authorList>
    </citation>
    <scope>NUCLEOTIDE SEQUENCE [LARGE SCALE GENOMIC DNA]</scope>
</reference>
<comment type="caution">
    <text evidence="1">The sequence shown here is derived from an EMBL/GenBank/DDBJ whole genome shotgun (WGS) entry which is preliminary data.</text>
</comment>
<evidence type="ECO:0000313" key="2">
    <source>
        <dbReference type="Proteomes" id="UP000034740"/>
    </source>
</evidence>
<dbReference type="Proteomes" id="UP000034740">
    <property type="component" value="Unassembled WGS sequence"/>
</dbReference>
<dbReference type="EMBL" id="LCRO01000003">
    <property type="protein sequence ID" value="KKW35788.1"/>
    <property type="molecule type" value="Genomic_DNA"/>
</dbReference>
<proteinExistence type="predicted"/>
<gene>
    <name evidence="1" type="ORF">UY83_C0003G0073</name>
</gene>
<name>A0A0G1XX83_9BACT</name>